<gene>
    <name evidence="2" type="ORF">HPP92_024913</name>
</gene>
<dbReference type="PANTHER" id="PTHR36765:SF1">
    <property type="entry name" value="EXPRESSED PROTEIN"/>
    <property type="match status" value="1"/>
</dbReference>
<feature type="region of interest" description="Disordered" evidence="1">
    <location>
        <begin position="38"/>
        <end position="67"/>
    </location>
</feature>
<name>A0A835UDQ6_VANPL</name>
<dbReference type="PANTHER" id="PTHR36765">
    <property type="entry name" value="EXPRESSED PROTEIN"/>
    <property type="match status" value="1"/>
</dbReference>
<comment type="caution">
    <text evidence="2">The sequence shown here is derived from an EMBL/GenBank/DDBJ whole genome shotgun (WGS) entry which is preliminary data.</text>
</comment>
<evidence type="ECO:0000256" key="1">
    <source>
        <dbReference type="SAM" id="MobiDB-lite"/>
    </source>
</evidence>
<proteinExistence type="predicted"/>
<protein>
    <submittedName>
        <fullName evidence="2">Uncharacterized protein</fullName>
    </submittedName>
</protein>
<dbReference type="AlphaFoldDB" id="A0A835UDQ6"/>
<dbReference type="Proteomes" id="UP000636800">
    <property type="component" value="Chromosome 13"/>
</dbReference>
<organism evidence="2 3">
    <name type="scientific">Vanilla planifolia</name>
    <name type="common">Vanilla</name>
    <dbReference type="NCBI Taxonomy" id="51239"/>
    <lineage>
        <taxon>Eukaryota</taxon>
        <taxon>Viridiplantae</taxon>
        <taxon>Streptophyta</taxon>
        <taxon>Embryophyta</taxon>
        <taxon>Tracheophyta</taxon>
        <taxon>Spermatophyta</taxon>
        <taxon>Magnoliopsida</taxon>
        <taxon>Liliopsida</taxon>
        <taxon>Asparagales</taxon>
        <taxon>Orchidaceae</taxon>
        <taxon>Vanilloideae</taxon>
        <taxon>Vanilleae</taxon>
        <taxon>Vanilla</taxon>
    </lineage>
</organism>
<feature type="compositionally biased region" description="Low complexity" evidence="1">
    <location>
        <begin position="1"/>
        <end position="10"/>
    </location>
</feature>
<feature type="region of interest" description="Disordered" evidence="1">
    <location>
        <begin position="1"/>
        <end position="21"/>
    </location>
</feature>
<evidence type="ECO:0000313" key="3">
    <source>
        <dbReference type="Proteomes" id="UP000636800"/>
    </source>
</evidence>
<dbReference type="EMBL" id="JADCNL010000013">
    <property type="protein sequence ID" value="KAG0455621.1"/>
    <property type="molecule type" value="Genomic_DNA"/>
</dbReference>
<reference evidence="2 3" key="1">
    <citation type="journal article" date="2020" name="Nat. Food">
        <title>A phased Vanilla planifolia genome enables genetic improvement of flavour and production.</title>
        <authorList>
            <person name="Hasing T."/>
            <person name="Tang H."/>
            <person name="Brym M."/>
            <person name="Khazi F."/>
            <person name="Huang T."/>
            <person name="Chambers A.H."/>
        </authorList>
    </citation>
    <scope>NUCLEOTIDE SEQUENCE [LARGE SCALE GENOMIC DNA]</scope>
    <source>
        <tissue evidence="2">Leaf</tissue>
    </source>
</reference>
<keyword evidence="3" id="KW-1185">Reference proteome</keyword>
<sequence>MSSTEGADCSSGEEDGDEEWKAAIGSVSAVDAFSTVGFSKSQTGSSCVDWSTDGRAIRGGGKEDTKVKSPGLKLYQIKAQKLLENFLDKNIEMVRTDGPANNDHQSDGGSIRLFRKAPPGIRLERIDPHPKPKKKPRIIPGEEIDEKSKMFRRQIKSVAVNGPDVVAAAILNCEKSWARWEAKEFAAKEAAKKEEERVAELKRIRGEKWLPSVARAMQGLTKRISWRECVSEGCCHGQIASLYMVQRRFLGSREGHHRRRLRSSAAARKKCSSWALRLCDVVRRASADPVATEGGNSDLVLRWWEEPSFAAHSIIGVLLLPPPLDPSDKLLYER</sequence>
<dbReference type="OrthoDB" id="1500546at2759"/>
<evidence type="ECO:0000313" key="2">
    <source>
        <dbReference type="EMBL" id="KAG0455621.1"/>
    </source>
</evidence>
<feature type="compositionally biased region" description="Polar residues" evidence="1">
    <location>
        <begin position="38"/>
        <end position="49"/>
    </location>
</feature>
<accession>A0A835UDQ6</accession>